<dbReference type="RefSeq" id="WP_169204411.1">
    <property type="nucleotide sequence ID" value="NZ_CP059560.1"/>
</dbReference>
<dbReference type="CDD" id="cd01948">
    <property type="entry name" value="EAL"/>
    <property type="match status" value="1"/>
</dbReference>
<dbReference type="PROSITE" id="PS50113">
    <property type="entry name" value="PAC"/>
    <property type="match status" value="1"/>
</dbReference>
<evidence type="ECO:0000259" key="4">
    <source>
        <dbReference type="PROSITE" id="PS50113"/>
    </source>
</evidence>
<dbReference type="CDD" id="cd00130">
    <property type="entry name" value="PAS"/>
    <property type="match status" value="2"/>
</dbReference>
<dbReference type="Gene3D" id="3.20.20.450">
    <property type="entry name" value="EAL domain"/>
    <property type="match status" value="1"/>
</dbReference>
<comment type="caution">
    <text evidence="7">The sequence shown here is derived from an EMBL/GenBank/DDBJ whole genome shotgun (WGS) entry which is preliminary data.</text>
</comment>
<sequence length="821" mass="91047">MSGSAPIPAAWDALPCLVLSLDRDGRICAVNRHARQRLGHAALPGMTLKELLAPDDPAGARLWAQLEDLGPDSDTLHGECMLLCADGSSLALTWSLGWQGTPDAPAPLQLVGIECDLAARQDDSQLFRALAMQSRRGILVTDPDNVILFANPAMARMCGYPLSELIGRTPAMLKSGQTPREVYQDLQRALDDDKVWQGEFVNRRKSGERYLEARTIWAIRDNQGEVRYYVSISEDLAERERYEQHISHLSNTDQLTGLQNRPSFMRGLSAELEMAHRDGHQLLLLHLDLDDFAEINRRLGAELADRLLAEFGQRVREVLRQSDRIARLSGDNFAILLRPRADDGASEGRDIADRLLAAIRRPFAIAASGKSILRASIGIACYPNDAASADELLDCALTATQSAKHGGGDRSCRFESTMAQHSDEMRRLRAALPGVALRGELVLHYQPQLSLHSGHIVGVEALVRWQHPELGLLNPAAFVPLAEESGCIAEIDDWVLEASCCQMREWRDAGLPPVRMAVNFSARQFRREGLQETVAQALAKHGADARMLEIEITESTVMQDMGAAMRAIAQLKSLGVRLSLDDFGTGYSSLAHLSRFPIDVLKIDQSFVRDIVTNPANAAIVQATIAMAQKLGKLVIAEGVETEEQLHYLRRSECDELQGYVFSHPVPADTLALMLREGRALSFTTTTEQSVRDIVLLVDDEASILSALRRTLRREGYEILAANSAEEGFSLLAKHNVKVIVSDQRMPGMSGTEFLARVKTLYPRTVRMVLSGYSEISAVTDAINRGAIYRFLAKPWDDEQLKEEIRAALREWRSLFERQRD</sequence>
<evidence type="ECO:0000259" key="5">
    <source>
        <dbReference type="PROSITE" id="PS50883"/>
    </source>
</evidence>
<dbReference type="Gene3D" id="3.30.450.20">
    <property type="entry name" value="PAS domain"/>
    <property type="match status" value="2"/>
</dbReference>
<accession>A0ABX1MKR7</accession>
<dbReference type="SUPFAM" id="SSF55785">
    <property type="entry name" value="PYP-like sensor domain (PAS domain)"/>
    <property type="match status" value="2"/>
</dbReference>
<dbReference type="PROSITE" id="PS50110">
    <property type="entry name" value="RESPONSE_REGULATORY"/>
    <property type="match status" value="1"/>
</dbReference>
<evidence type="ECO:0000259" key="2">
    <source>
        <dbReference type="PROSITE" id="PS50110"/>
    </source>
</evidence>
<dbReference type="SUPFAM" id="SSF55073">
    <property type="entry name" value="Nucleotide cyclase"/>
    <property type="match status" value="1"/>
</dbReference>
<proteinExistence type="predicted"/>
<dbReference type="CDD" id="cd01949">
    <property type="entry name" value="GGDEF"/>
    <property type="match status" value="1"/>
</dbReference>
<feature type="domain" description="EAL" evidence="5">
    <location>
        <begin position="421"/>
        <end position="679"/>
    </location>
</feature>
<dbReference type="SMART" id="SM00267">
    <property type="entry name" value="GGDEF"/>
    <property type="match status" value="1"/>
</dbReference>
<dbReference type="InterPro" id="IPR001610">
    <property type="entry name" value="PAC"/>
</dbReference>
<dbReference type="InterPro" id="IPR035919">
    <property type="entry name" value="EAL_sf"/>
</dbReference>
<organism evidence="7 8">
    <name type="scientific">Aromatoleum petrolei</name>
    <dbReference type="NCBI Taxonomy" id="76116"/>
    <lineage>
        <taxon>Bacteria</taxon>
        <taxon>Pseudomonadati</taxon>
        <taxon>Pseudomonadota</taxon>
        <taxon>Betaproteobacteria</taxon>
        <taxon>Rhodocyclales</taxon>
        <taxon>Rhodocyclaceae</taxon>
        <taxon>Aromatoleum</taxon>
    </lineage>
</organism>
<dbReference type="InterPro" id="IPR000700">
    <property type="entry name" value="PAS-assoc_C"/>
</dbReference>
<dbReference type="PANTHER" id="PTHR44757:SF2">
    <property type="entry name" value="BIOFILM ARCHITECTURE MAINTENANCE PROTEIN MBAA"/>
    <property type="match status" value="1"/>
</dbReference>
<keyword evidence="8" id="KW-1185">Reference proteome</keyword>
<name>A0ABX1MKR7_9RHOO</name>
<keyword evidence="1" id="KW-0597">Phosphoprotein</keyword>
<dbReference type="InterPro" id="IPR011006">
    <property type="entry name" value="CheY-like_superfamily"/>
</dbReference>
<dbReference type="NCBIfam" id="TIGR00254">
    <property type="entry name" value="GGDEF"/>
    <property type="match status" value="1"/>
</dbReference>
<dbReference type="InterPro" id="IPR000014">
    <property type="entry name" value="PAS"/>
</dbReference>
<dbReference type="Pfam" id="PF00563">
    <property type="entry name" value="EAL"/>
    <property type="match status" value="1"/>
</dbReference>
<dbReference type="InterPro" id="IPR043128">
    <property type="entry name" value="Rev_trsase/Diguanyl_cyclase"/>
</dbReference>
<dbReference type="Pfam" id="PF13188">
    <property type="entry name" value="PAS_8"/>
    <property type="match status" value="1"/>
</dbReference>
<dbReference type="InterPro" id="IPR000160">
    <property type="entry name" value="GGDEF_dom"/>
</dbReference>
<dbReference type="SMART" id="SM00086">
    <property type="entry name" value="PAC"/>
    <property type="match status" value="1"/>
</dbReference>
<dbReference type="Pfam" id="PF00990">
    <property type="entry name" value="GGDEF"/>
    <property type="match status" value="1"/>
</dbReference>
<dbReference type="InterPro" id="IPR035965">
    <property type="entry name" value="PAS-like_dom_sf"/>
</dbReference>
<dbReference type="EMBL" id="WTVR01000001">
    <property type="protein sequence ID" value="NMF86921.1"/>
    <property type="molecule type" value="Genomic_DNA"/>
</dbReference>
<dbReference type="InterPro" id="IPR052155">
    <property type="entry name" value="Biofilm_reg_signaling"/>
</dbReference>
<dbReference type="SUPFAM" id="SSF52172">
    <property type="entry name" value="CheY-like"/>
    <property type="match status" value="1"/>
</dbReference>
<dbReference type="SUPFAM" id="SSF141868">
    <property type="entry name" value="EAL domain-like"/>
    <property type="match status" value="1"/>
</dbReference>
<dbReference type="SMART" id="SM00448">
    <property type="entry name" value="REC"/>
    <property type="match status" value="1"/>
</dbReference>
<feature type="domain" description="PAC" evidence="4">
    <location>
        <begin position="194"/>
        <end position="248"/>
    </location>
</feature>
<dbReference type="Gene3D" id="3.30.70.270">
    <property type="match status" value="1"/>
</dbReference>
<dbReference type="PROSITE" id="PS50887">
    <property type="entry name" value="GGDEF"/>
    <property type="match status" value="1"/>
</dbReference>
<dbReference type="Pfam" id="PF00072">
    <property type="entry name" value="Response_reg"/>
    <property type="match status" value="1"/>
</dbReference>
<dbReference type="SMART" id="SM00091">
    <property type="entry name" value="PAS"/>
    <property type="match status" value="2"/>
</dbReference>
<reference evidence="7 8" key="1">
    <citation type="submission" date="2019-12" db="EMBL/GenBank/DDBJ databases">
        <title>Comparative genomics gives insights into the taxonomy of the Azoarcus-Aromatoleum group and reveals separate origins of nif in the plant-associated Azoarcus and non-plant-associated Aromatoleum sub-groups.</title>
        <authorList>
            <person name="Lafos M."/>
            <person name="Maluk M."/>
            <person name="Batista M."/>
            <person name="Junghare M."/>
            <person name="Carmona M."/>
            <person name="Faoro H."/>
            <person name="Cruz L.M."/>
            <person name="Battistoni F."/>
            <person name="De Souza E."/>
            <person name="Pedrosa F."/>
            <person name="Chen W.-M."/>
            <person name="Poole P.S."/>
            <person name="Dixon R.A."/>
            <person name="James E.K."/>
        </authorList>
    </citation>
    <scope>NUCLEOTIDE SEQUENCE [LARGE SCALE GENOMIC DNA]</scope>
    <source>
        <strain evidence="7 8">ToN1</strain>
    </source>
</reference>
<dbReference type="PROSITE" id="PS50883">
    <property type="entry name" value="EAL"/>
    <property type="match status" value="1"/>
</dbReference>
<dbReference type="NCBIfam" id="TIGR00229">
    <property type="entry name" value="sensory_box"/>
    <property type="match status" value="1"/>
</dbReference>
<evidence type="ECO:0000313" key="8">
    <source>
        <dbReference type="Proteomes" id="UP000652074"/>
    </source>
</evidence>
<dbReference type="SMART" id="SM00052">
    <property type="entry name" value="EAL"/>
    <property type="match status" value="1"/>
</dbReference>
<feature type="domain" description="Response regulatory" evidence="2">
    <location>
        <begin position="694"/>
        <end position="809"/>
    </location>
</feature>
<dbReference type="PROSITE" id="PS50112">
    <property type="entry name" value="PAS"/>
    <property type="match status" value="1"/>
</dbReference>
<dbReference type="InterPro" id="IPR013656">
    <property type="entry name" value="PAS_4"/>
</dbReference>
<dbReference type="Gene3D" id="3.40.50.2300">
    <property type="match status" value="1"/>
</dbReference>
<evidence type="ECO:0000259" key="3">
    <source>
        <dbReference type="PROSITE" id="PS50112"/>
    </source>
</evidence>
<feature type="domain" description="PAS" evidence="3">
    <location>
        <begin position="123"/>
        <end position="193"/>
    </location>
</feature>
<gene>
    <name evidence="7" type="ORF">GPA26_00350</name>
</gene>
<dbReference type="InterPro" id="IPR001789">
    <property type="entry name" value="Sig_transdc_resp-reg_receiver"/>
</dbReference>
<dbReference type="CDD" id="cd17569">
    <property type="entry name" value="REC_HupR-like"/>
    <property type="match status" value="1"/>
</dbReference>
<evidence type="ECO:0000259" key="6">
    <source>
        <dbReference type="PROSITE" id="PS50887"/>
    </source>
</evidence>
<feature type="modified residue" description="4-aspartylphosphate" evidence="1">
    <location>
        <position position="743"/>
    </location>
</feature>
<protein>
    <submittedName>
        <fullName evidence="7">EAL domain-containing protein</fullName>
    </submittedName>
</protein>
<dbReference type="InterPro" id="IPR001633">
    <property type="entry name" value="EAL_dom"/>
</dbReference>
<evidence type="ECO:0000256" key="1">
    <source>
        <dbReference type="PROSITE-ProRule" id="PRU00169"/>
    </source>
</evidence>
<dbReference type="InterPro" id="IPR029787">
    <property type="entry name" value="Nucleotide_cyclase"/>
</dbReference>
<dbReference type="PANTHER" id="PTHR44757">
    <property type="entry name" value="DIGUANYLATE CYCLASE DGCP"/>
    <property type="match status" value="1"/>
</dbReference>
<evidence type="ECO:0000313" key="7">
    <source>
        <dbReference type="EMBL" id="NMF86921.1"/>
    </source>
</evidence>
<dbReference type="Proteomes" id="UP000652074">
    <property type="component" value="Unassembled WGS sequence"/>
</dbReference>
<feature type="domain" description="GGDEF" evidence="6">
    <location>
        <begin position="280"/>
        <end position="416"/>
    </location>
</feature>
<dbReference type="Pfam" id="PF08448">
    <property type="entry name" value="PAS_4"/>
    <property type="match status" value="1"/>
</dbReference>